<dbReference type="OrthoDB" id="2606310at2759"/>
<name>A0A5M3MN30_CONPW</name>
<accession>A0A5M3MN30</accession>
<dbReference type="KEGG" id="cput:CONPUDRAFT_144525"/>
<dbReference type="AlphaFoldDB" id="A0A5M3MN30"/>
<gene>
    <name evidence="2" type="ORF">CONPUDRAFT_144525</name>
</gene>
<comment type="caution">
    <text evidence="2">The sequence shown here is derived from an EMBL/GenBank/DDBJ whole genome shotgun (WGS) entry which is preliminary data.</text>
</comment>
<sequence length="365" mass="39859">MSMPPSFPFTKLTTELALEIFRTAATPDFALTTRRSPYADALVLCRVSRALRHEVLPVLLHTVILRTSRALHAFMRALRMQRFVFAARAPHLHVEYAALVRRLYVAEAWEAPPAAPEAAPPMHTGSSSGGGDFGRQSFSIPPPPAQVDVESLLEEPTLDYELLGPVVLGVSDLALSWGAIHVLYHSLSEATLHAWSGVNRTRALTLAGSFTRWRPLTSTAEGCAFLGGLERLALRGSVRIEADEGLGPRFTKMMVQHELVGGLGSVPWDALPLLRRLSVASVDGSTYDQPRYRCGDDGVADAGSAEAYEWCFEETAGGVEQMGSKKWARHESGFSARVRMELGSDYSSNLVPVVDWPTLWACGES</sequence>
<evidence type="ECO:0000313" key="3">
    <source>
        <dbReference type="Proteomes" id="UP000053558"/>
    </source>
</evidence>
<dbReference type="Proteomes" id="UP000053558">
    <property type="component" value="Unassembled WGS sequence"/>
</dbReference>
<evidence type="ECO:0000256" key="1">
    <source>
        <dbReference type="SAM" id="MobiDB-lite"/>
    </source>
</evidence>
<evidence type="ECO:0000313" key="2">
    <source>
        <dbReference type="EMBL" id="EIW80436.1"/>
    </source>
</evidence>
<organism evidence="2 3">
    <name type="scientific">Coniophora puteana (strain RWD-64-598)</name>
    <name type="common">Brown rot fungus</name>
    <dbReference type="NCBI Taxonomy" id="741705"/>
    <lineage>
        <taxon>Eukaryota</taxon>
        <taxon>Fungi</taxon>
        <taxon>Dikarya</taxon>
        <taxon>Basidiomycota</taxon>
        <taxon>Agaricomycotina</taxon>
        <taxon>Agaricomycetes</taxon>
        <taxon>Agaricomycetidae</taxon>
        <taxon>Boletales</taxon>
        <taxon>Coniophorineae</taxon>
        <taxon>Coniophoraceae</taxon>
        <taxon>Coniophora</taxon>
    </lineage>
</organism>
<reference evidence="3" key="1">
    <citation type="journal article" date="2012" name="Science">
        <title>The Paleozoic origin of enzymatic lignin decomposition reconstructed from 31 fungal genomes.</title>
        <authorList>
            <person name="Floudas D."/>
            <person name="Binder M."/>
            <person name="Riley R."/>
            <person name="Barry K."/>
            <person name="Blanchette R.A."/>
            <person name="Henrissat B."/>
            <person name="Martinez A.T."/>
            <person name="Otillar R."/>
            <person name="Spatafora J.W."/>
            <person name="Yadav J.S."/>
            <person name="Aerts A."/>
            <person name="Benoit I."/>
            <person name="Boyd A."/>
            <person name="Carlson A."/>
            <person name="Copeland A."/>
            <person name="Coutinho P.M."/>
            <person name="de Vries R.P."/>
            <person name="Ferreira P."/>
            <person name="Findley K."/>
            <person name="Foster B."/>
            <person name="Gaskell J."/>
            <person name="Glotzer D."/>
            <person name="Gorecki P."/>
            <person name="Heitman J."/>
            <person name="Hesse C."/>
            <person name="Hori C."/>
            <person name="Igarashi K."/>
            <person name="Jurgens J.A."/>
            <person name="Kallen N."/>
            <person name="Kersten P."/>
            <person name="Kohler A."/>
            <person name="Kuees U."/>
            <person name="Kumar T.K.A."/>
            <person name="Kuo A."/>
            <person name="LaButti K."/>
            <person name="Larrondo L.F."/>
            <person name="Lindquist E."/>
            <person name="Ling A."/>
            <person name="Lombard V."/>
            <person name="Lucas S."/>
            <person name="Lundell T."/>
            <person name="Martin R."/>
            <person name="McLaughlin D.J."/>
            <person name="Morgenstern I."/>
            <person name="Morin E."/>
            <person name="Murat C."/>
            <person name="Nagy L.G."/>
            <person name="Nolan M."/>
            <person name="Ohm R.A."/>
            <person name="Patyshakuliyeva A."/>
            <person name="Rokas A."/>
            <person name="Ruiz-Duenas F.J."/>
            <person name="Sabat G."/>
            <person name="Salamov A."/>
            <person name="Samejima M."/>
            <person name="Schmutz J."/>
            <person name="Slot J.C."/>
            <person name="St John F."/>
            <person name="Stenlid J."/>
            <person name="Sun H."/>
            <person name="Sun S."/>
            <person name="Syed K."/>
            <person name="Tsang A."/>
            <person name="Wiebenga A."/>
            <person name="Young D."/>
            <person name="Pisabarro A."/>
            <person name="Eastwood D.C."/>
            <person name="Martin F."/>
            <person name="Cullen D."/>
            <person name="Grigoriev I.V."/>
            <person name="Hibbett D.S."/>
        </authorList>
    </citation>
    <scope>NUCLEOTIDE SEQUENCE [LARGE SCALE GENOMIC DNA]</scope>
    <source>
        <strain evidence="3">RWD-64-598 SS2</strain>
    </source>
</reference>
<feature type="region of interest" description="Disordered" evidence="1">
    <location>
        <begin position="115"/>
        <end position="135"/>
    </location>
</feature>
<dbReference type="EMBL" id="JH711579">
    <property type="protein sequence ID" value="EIW80436.1"/>
    <property type="molecule type" value="Genomic_DNA"/>
</dbReference>
<keyword evidence="3" id="KW-1185">Reference proteome</keyword>
<protein>
    <submittedName>
        <fullName evidence="2">Uncharacterized protein</fullName>
    </submittedName>
</protein>
<dbReference type="RefSeq" id="XP_007769387.1">
    <property type="nucleotide sequence ID" value="XM_007771197.1"/>
</dbReference>
<proteinExistence type="predicted"/>
<dbReference type="GeneID" id="19201956"/>